<proteinExistence type="predicted"/>
<comment type="caution">
    <text evidence="2">The sequence shown here is derived from an EMBL/GenBank/DDBJ whole genome shotgun (WGS) entry which is preliminary data.</text>
</comment>
<dbReference type="PROSITE" id="PS50234">
    <property type="entry name" value="VWFA"/>
    <property type="match status" value="1"/>
</dbReference>
<gene>
    <name evidence="2" type="ORF">Phou_098780</name>
</gene>
<dbReference type="InterPro" id="IPR002035">
    <property type="entry name" value="VWF_A"/>
</dbReference>
<evidence type="ECO:0000313" key="2">
    <source>
        <dbReference type="EMBL" id="GFJ85698.1"/>
    </source>
</evidence>
<dbReference type="EMBL" id="BLPF01000004">
    <property type="protein sequence ID" value="GFJ85698.1"/>
    <property type="molecule type" value="Genomic_DNA"/>
</dbReference>
<dbReference type="AlphaFoldDB" id="A0A6V8KSR7"/>
<organism evidence="2 3">
    <name type="scientific">Phytohabitans houttuyneae</name>
    <dbReference type="NCBI Taxonomy" id="1076126"/>
    <lineage>
        <taxon>Bacteria</taxon>
        <taxon>Bacillati</taxon>
        <taxon>Actinomycetota</taxon>
        <taxon>Actinomycetes</taxon>
        <taxon>Micromonosporales</taxon>
        <taxon>Micromonosporaceae</taxon>
    </lineage>
</organism>
<evidence type="ECO:0000313" key="3">
    <source>
        <dbReference type="Proteomes" id="UP000482800"/>
    </source>
</evidence>
<feature type="domain" description="VWFA" evidence="1">
    <location>
        <begin position="17"/>
        <end position="214"/>
    </location>
</feature>
<dbReference type="SUPFAM" id="SSF53300">
    <property type="entry name" value="vWA-like"/>
    <property type="match status" value="1"/>
</dbReference>
<dbReference type="InterPro" id="IPR036465">
    <property type="entry name" value="vWFA_dom_sf"/>
</dbReference>
<reference evidence="2 3" key="2">
    <citation type="submission" date="2020-03" db="EMBL/GenBank/DDBJ databases">
        <authorList>
            <person name="Ichikawa N."/>
            <person name="Kimura A."/>
            <person name="Kitahashi Y."/>
            <person name="Uohara A."/>
        </authorList>
    </citation>
    <scope>NUCLEOTIDE SEQUENCE [LARGE SCALE GENOMIC DNA]</scope>
    <source>
        <strain evidence="2 3">NBRC 108639</strain>
    </source>
</reference>
<dbReference type="Gene3D" id="3.40.50.410">
    <property type="entry name" value="von Willebrand factor, type A domain"/>
    <property type="match status" value="1"/>
</dbReference>
<dbReference type="SMART" id="SM00327">
    <property type="entry name" value="VWA"/>
    <property type="match status" value="1"/>
</dbReference>
<dbReference type="Proteomes" id="UP000482800">
    <property type="component" value="Unassembled WGS sequence"/>
</dbReference>
<dbReference type="Pfam" id="PF00092">
    <property type="entry name" value="VWA"/>
    <property type="match status" value="1"/>
</dbReference>
<reference evidence="2 3" key="1">
    <citation type="submission" date="2020-03" db="EMBL/GenBank/DDBJ databases">
        <title>Whole genome shotgun sequence of Phytohabitans houttuyneae NBRC 108639.</title>
        <authorList>
            <person name="Komaki H."/>
            <person name="Tamura T."/>
        </authorList>
    </citation>
    <scope>NUCLEOTIDE SEQUENCE [LARGE SCALE GENOMIC DNA]</scope>
    <source>
        <strain evidence="2 3">NBRC 108639</strain>
    </source>
</reference>
<keyword evidence="3" id="KW-1185">Reference proteome</keyword>
<name>A0A6V8KSR7_9ACTN</name>
<dbReference type="RefSeq" id="WP_173070907.1">
    <property type="nucleotide sequence ID" value="NZ_BAABGO010000009.1"/>
</dbReference>
<accession>A0A6V8KSR7</accession>
<protein>
    <recommendedName>
        <fullName evidence="1">VWFA domain-containing protein</fullName>
    </recommendedName>
</protein>
<sequence>MTTDALPPVRSAKGRLLLTLVVDTSGSMSQNGAIDQLNSALQTWRTELQRDDALRRTGEIALVTFGKDHVVAVDPSGRSGGQAVEPFVPITDFNPPKLEAGGLTPMVEALQYALQIIAARKETLRAGGVPLAYRPIMHLITDGVPTDESGQPTDRWRDLAPVLRSHEAGNHLLFFALGVHGHDENVLRGLAPESSYHLSGVDFAQVMRLMSASIGQLRDASRNTDANTFYRGVRQRHEESEKMRRWLEDQ</sequence>
<evidence type="ECO:0000259" key="1">
    <source>
        <dbReference type="PROSITE" id="PS50234"/>
    </source>
</evidence>